<organism evidence="1 2">
    <name type="scientific">Piloderma croceum (strain F 1598)</name>
    <dbReference type="NCBI Taxonomy" id="765440"/>
    <lineage>
        <taxon>Eukaryota</taxon>
        <taxon>Fungi</taxon>
        <taxon>Dikarya</taxon>
        <taxon>Basidiomycota</taxon>
        <taxon>Agaricomycotina</taxon>
        <taxon>Agaricomycetes</taxon>
        <taxon>Agaricomycetidae</taxon>
        <taxon>Atheliales</taxon>
        <taxon>Atheliaceae</taxon>
        <taxon>Piloderma</taxon>
    </lineage>
</organism>
<name>A0A0C3FF82_PILCF</name>
<protein>
    <submittedName>
        <fullName evidence="1">Uncharacterized protein</fullName>
    </submittedName>
</protein>
<keyword evidence="2" id="KW-1185">Reference proteome</keyword>
<sequence>MQVVLIHFPLAMMCKTRHELLRACDSSCRWRWSLSILVICVHRAYHTNTSFFPAGQSTSVSLRIIRLR</sequence>
<evidence type="ECO:0000313" key="1">
    <source>
        <dbReference type="EMBL" id="KIM83110.1"/>
    </source>
</evidence>
<dbReference type="HOGENOM" id="CLU_2794825_0_0_1"/>
<reference evidence="1 2" key="1">
    <citation type="submission" date="2014-04" db="EMBL/GenBank/DDBJ databases">
        <authorList>
            <consortium name="DOE Joint Genome Institute"/>
            <person name="Kuo A."/>
            <person name="Tarkka M."/>
            <person name="Buscot F."/>
            <person name="Kohler A."/>
            <person name="Nagy L.G."/>
            <person name="Floudas D."/>
            <person name="Copeland A."/>
            <person name="Barry K.W."/>
            <person name="Cichocki N."/>
            <person name="Veneault-Fourrey C."/>
            <person name="LaButti K."/>
            <person name="Lindquist E.A."/>
            <person name="Lipzen A."/>
            <person name="Lundell T."/>
            <person name="Morin E."/>
            <person name="Murat C."/>
            <person name="Sun H."/>
            <person name="Tunlid A."/>
            <person name="Henrissat B."/>
            <person name="Grigoriev I.V."/>
            <person name="Hibbett D.S."/>
            <person name="Martin F."/>
            <person name="Nordberg H.P."/>
            <person name="Cantor M.N."/>
            <person name="Hua S.X."/>
        </authorList>
    </citation>
    <scope>NUCLEOTIDE SEQUENCE [LARGE SCALE GENOMIC DNA]</scope>
    <source>
        <strain evidence="1 2">F 1598</strain>
    </source>
</reference>
<dbReference type="InParanoid" id="A0A0C3FF82"/>
<dbReference type="EMBL" id="KN832992">
    <property type="protein sequence ID" value="KIM83110.1"/>
    <property type="molecule type" value="Genomic_DNA"/>
</dbReference>
<reference evidence="2" key="2">
    <citation type="submission" date="2015-01" db="EMBL/GenBank/DDBJ databases">
        <title>Evolutionary Origins and Diversification of the Mycorrhizal Mutualists.</title>
        <authorList>
            <consortium name="DOE Joint Genome Institute"/>
            <consortium name="Mycorrhizal Genomics Consortium"/>
            <person name="Kohler A."/>
            <person name="Kuo A."/>
            <person name="Nagy L.G."/>
            <person name="Floudas D."/>
            <person name="Copeland A."/>
            <person name="Barry K.W."/>
            <person name="Cichocki N."/>
            <person name="Veneault-Fourrey C."/>
            <person name="LaButti K."/>
            <person name="Lindquist E.A."/>
            <person name="Lipzen A."/>
            <person name="Lundell T."/>
            <person name="Morin E."/>
            <person name="Murat C."/>
            <person name="Riley R."/>
            <person name="Ohm R."/>
            <person name="Sun H."/>
            <person name="Tunlid A."/>
            <person name="Henrissat B."/>
            <person name="Grigoriev I.V."/>
            <person name="Hibbett D.S."/>
            <person name="Martin F."/>
        </authorList>
    </citation>
    <scope>NUCLEOTIDE SEQUENCE [LARGE SCALE GENOMIC DNA]</scope>
    <source>
        <strain evidence="2">F 1598</strain>
    </source>
</reference>
<proteinExistence type="predicted"/>
<gene>
    <name evidence="1" type="ORF">PILCRDRAFT_450603</name>
</gene>
<accession>A0A0C3FF82</accession>
<dbReference type="Proteomes" id="UP000054166">
    <property type="component" value="Unassembled WGS sequence"/>
</dbReference>
<dbReference type="AlphaFoldDB" id="A0A0C3FF82"/>
<evidence type="ECO:0000313" key="2">
    <source>
        <dbReference type="Proteomes" id="UP000054166"/>
    </source>
</evidence>